<dbReference type="EMBL" id="CP031933">
    <property type="protein sequence ID" value="AYE37355.1"/>
    <property type="molecule type" value="Genomic_DNA"/>
</dbReference>
<dbReference type="AlphaFoldDB" id="A0A386PR25"/>
<evidence type="ECO:0008006" key="4">
    <source>
        <dbReference type="Google" id="ProtNLM"/>
    </source>
</evidence>
<proteinExistence type="predicted"/>
<evidence type="ECO:0000313" key="3">
    <source>
        <dbReference type="Proteomes" id="UP000267208"/>
    </source>
</evidence>
<dbReference type="OrthoDB" id="2327416at2"/>
<feature type="transmembrane region" description="Helical" evidence="1">
    <location>
        <begin position="6"/>
        <end position="27"/>
    </location>
</feature>
<accession>A0A386PR25</accession>
<keyword evidence="1" id="KW-1133">Transmembrane helix</keyword>
<reference evidence="3" key="1">
    <citation type="submission" date="2018-08" db="EMBL/GenBank/DDBJ databases">
        <title>Genome of Lactobacillus sp. HBUAS52074.</title>
        <authorList>
            <person name="Guo Z."/>
            <person name="Zhang Z.D."/>
        </authorList>
    </citation>
    <scope>NUCLEOTIDE SEQUENCE [LARGE SCALE GENOMIC DNA]</scope>
    <source>
        <strain evidence="3">HBUAS52074</strain>
    </source>
</reference>
<dbReference type="Proteomes" id="UP000267208">
    <property type="component" value="Chromosome"/>
</dbReference>
<keyword evidence="1" id="KW-0472">Membrane</keyword>
<gene>
    <name evidence="2" type="ORF">D1B17_01240</name>
</gene>
<name>A0A386PR25_9LACO</name>
<keyword evidence="3" id="KW-1185">Reference proteome</keyword>
<evidence type="ECO:0000313" key="2">
    <source>
        <dbReference type="EMBL" id="AYE37355.1"/>
    </source>
</evidence>
<dbReference type="KEGG" id="lzh:D1B17_01240"/>
<evidence type="ECO:0000256" key="1">
    <source>
        <dbReference type="SAM" id="Phobius"/>
    </source>
</evidence>
<dbReference type="RefSeq" id="WP_120141629.1">
    <property type="nucleotide sequence ID" value="NZ_CP031933.2"/>
</dbReference>
<keyword evidence="1" id="KW-0812">Transmembrane</keyword>
<protein>
    <recommendedName>
        <fullName evidence="4">Immunity protein</fullName>
    </recommendedName>
</protein>
<organism evidence="2 3">
    <name type="scientific">Companilactobacillus zhachilii</name>
    <dbReference type="NCBI Taxonomy" id="2304606"/>
    <lineage>
        <taxon>Bacteria</taxon>
        <taxon>Bacillati</taxon>
        <taxon>Bacillota</taxon>
        <taxon>Bacilli</taxon>
        <taxon>Lactobacillales</taxon>
        <taxon>Lactobacillaceae</taxon>
        <taxon>Companilactobacillus</taxon>
    </lineage>
</organism>
<sequence>MSKIDIIAAILFLVIGIWQIFITIVYVKNLKKNANKSTSPFAPIAMWSSIVVGVALTVLGISAFL</sequence>
<feature type="transmembrane region" description="Helical" evidence="1">
    <location>
        <begin position="39"/>
        <end position="64"/>
    </location>
</feature>